<sequence length="271" mass="28531">MRLAVLQHDAHPSDVTSNLHHLEQAAQMAAEHHGNVLLSPELFLTGADPHLVTRVLSPAGLRDVHQAVAGIASSYNIALAYSLPAYPPDGAAGRPQITSYFVDDAGDLLASYARAHLRSAAEHDTFDPGQLPPQVFDYQGTGFALSSGYDVQFPEHARAAALAGAGILLVPAAAEQGSESLAVKLLPTRAMENGIYLAWANHCSVQGGIPMAGTSTIIGADGQNLRVAGNDPQLIMADVDPIRQQAIRKLDPYLSRIRPELYAVAPGGSPG</sequence>
<keyword evidence="4" id="KW-1185">Reference proteome</keyword>
<dbReference type="KEGG" id="gcr:GcLGCM259_2746"/>
<dbReference type="InterPro" id="IPR050345">
    <property type="entry name" value="Aliph_Amidase/BUP"/>
</dbReference>
<dbReference type="PANTHER" id="PTHR43674:SF2">
    <property type="entry name" value="BETA-UREIDOPROPIONASE"/>
    <property type="match status" value="1"/>
</dbReference>
<evidence type="ECO:0000259" key="2">
    <source>
        <dbReference type="PROSITE" id="PS50263"/>
    </source>
</evidence>
<dbReference type="SUPFAM" id="SSF56317">
    <property type="entry name" value="Carbon-nitrogen hydrolase"/>
    <property type="match status" value="1"/>
</dbReference>
<organism evidence="3 4">
    <name type="scientific">Glutamicibacter creatinolyticus</name>
    <dbReference type="NCBI Taxonomy" id="162496"/>
    <lineage>
        <taxon>Bacteria</taxon>
        <taxon>Bacillati</taxon>
        <taxon>Actinomycetota</taxon>
        <taxon>Actinomycetes</taxon>
        <taxon>Micrococcales</taxon>
        <taxon>Micrococcaceae</taxon>
        <taxon>Glutamicibacter</taxon>
    </lineage>
</organism>
<gene>
    <name evidence="3" type="ORF">GcLGCM259_2746</name>
</gene>
<dbReference type="AlphaFoldDB" id="A0A5B7WZ67"/>
<dbReference type="PANTHER" id="PTHR43674">
    <property type="entry name" value="NITRILASE C965.09-RELATED"/>
    <property type="match status" value="1"/>
</dbReference>
<feature type="domain" description="CN hydrolase" evidence="2">
    <location>
        <begin position="1"/>
        <end position="241"/>
    </location>
</feature>
<dbReference type="EMBL" id="CP034412">
    <property type="protein sequence ID" value="QCY48453.1"/>
    <property type="molecule type" value="Genomic_DNA"/>
</dbReference>
<evidence type="ECO:0000256" key="1">
    <source>
        <dbReference type="ARBA" id="ARBA00022801"/>
    </source>
</evidence>
<dbReference type="InterPro" id="IPR036526">
    <property type="entry name" value="C-N_Hydrolase_sf"/>
</dbReference>
<dbReference type="Gene3D" id="3.60.110.10">
    <property type="entry name" value="Carbon-nitrogen hydrolase"/>
    <property type="match status" value="1"/>
</dbReference>
<reference evidence="3 4" key="1">
    <citation type="submission" date="2018-12" db="EMBL/GenBank/DDBJ databases">
        <title>Complete Genome Sequence of Glutamicibacter creatinolyticus strain LGCM259,isolated from an abscess of a 12-year-old mare in Italy.</title>
        <authorList>
            <person name="Santos R.G."/>
            <person name="Silva A.L."/>
            <person name="Seyffert N."/>
            <person name="Castro T.L.P."/>
            <person name="Attili A.R."/>
            <person name="Rifici C."/>
            <person name="Mazzullo G."/>
            <person name="Brenig B."/>
            <person name="Venanzi F."/>
            <person name="Azevedo V."/>
        </authorList>
    </citation>
    <scope>NUCLEOTIDE SEQUENCE [LARGE SCALE GENOMIC DNA]</scope>
    <source>
        <strain evidence="3 4">LGCM 259</strain>
    </source>
</reference>
<evidence type="ECO:0000313" key="3">
    <source>
        <dbReference type="EMBL" id="QCY48453.1"/>
    </source>
</evidence>
<name>A0A5B7WZ67_9MICC</name>
<dbReference type="PROSITE" id="PS50263">
    <property type="entry name" value="CN_HYDROLASE"/>
    <property type="match status" value="1"/>
</dbReference>
<dbReference type="InterPro" id="IPR003010">
    <property type="entry name" value="C-N_Hydrolase"/>
</dbReference>
<proteinExistence type="predicted"/>
<dbReference type="GO" id="GO:0033388">
    <property type="term" value="P:putrescine biosynthetic process from arginine"/>
    <property type="evidence" value="ECO:0007669"/>
    <property type="project" value="TreeGrafter"/>
</dbReference>
<dbReference type="Pfam" id="PF00795">
    <property type="entry name" value="CN_hydrolase"/>
    <property type="match status" value="1"/>
</dbReference>
<dbReference type="Proteomes" id="UP000307000">
    <property type="component" value="Chromosome"/>
</dbReference>
<keyword evidence="1" id="KW-0378">Hydrolase</keyword>
<accession>A0A5B7WZ67</accession>
<protein>
    <recommendedName>
        <fullName evidence="2">CN hydrolase domain-containing protein</fullName>
    </recommendedName>
</protein>
<dbReference type="RefSeq" id="WP_171021184.1">
    <property type="nucleotide sequence ID" value="NZ_CP034412.1"/>
</dbReference>
<evidence type="ECO:0000313" key="4">
    <source>
        <dbReference type="Proteomes" id="UP000307000"/>
    </source>
</evidence>
<dbReference type="GO" id="GO:0050126">
    <property type="term" value="F:N-carbamoylputrescine amidase activity"/>
    <property type="evidence" value="ECO:0007669"/>
    <property type="project" value="TreeGrafter"/>
</dbReference>